<evidence type="ECO:0000259" key="9">
    <source>
        <dbReference type="Pfam" id="PF25183"/>
    </source>
</evidence>
<dbReference type="EMBL" id="DOGS01000016">
    <property type="protein sequence ID" value="HBQ47369.1"/>
    <property type="molecule type" value="Genomic_DNA"/>
</dbReference>
<keyword evidence="4" id="KW-0812">Transmembrane</keyword>
<dbReference type="InterPro" id="IPR039426">
    <property type="entry name" value="TonB-dep_rcpt-like"/>
</dbReference>
<dbReference type="SUPFAM" id="SSF56935">
    <property type="entry name" value="Porins"/>
    <property type="match status" value="1"/>
</dbReference>
<dbReference type="Proteomes" id="UP000263957">
    <property type="component" value="Unassembled WGS sequence"/>
</dbReference>
<dbReference type="Pfam" id="PF25183">
    <property type="entry name" value="OMP_b-brl_4"/>
    <property type="match status" value="2"/>
</dbReference>
<evidence type="ECO:0000256" key="4">
    <source>
        <dbReference type="ARBA" id="ARBA00022692"/>
    </source>
</evidence>
<reference evidence="11 12" key="1">
    <citation type="journal article" date="2014" name="Antonie Van Leeuwenhoek">
        <title>Hyphomonas beringensis sp. nov. and Hyphomonas chukchiensis sp. nov., isolated from surface seawater of the Bering Sea and Chukchi Sea.</title>
        <authorList>
            <person name="Li C."/>
            <person name="Lai Q."/>
            <person name="Li G."/>
            <person name="Dong C."/>
            <person name="Wang J."/>
            <person name="Liao Y."/>
            <person name="Shao Z."/>
        </authorList>
    </citation>
    <scope>NUCLEOTIDE SEQUENCE [LARGE SCALE GENOMIC DNA]</scope>
    <source>
        <strain evidence="11 12">22II1-22F38</strain>
    </source>
</reference>
<proteinExistence type="predicted"/>
<feature type="domain" description="TonB-dependent transporter Oar-like beta-barrel" evidence="9">
    <location>
        <begin position="357"/>
        <end position="936"/>
    </location>
</feature>
<evidence type="ECO:0000313" key="11">
    <source>
        <dbReference type="EMBL" id="KCZ65009.1"/>
    </source>
</evidence>
<feature type="domain" description="TonB-dependent receptor plug" evidence="8">
    <location>
        <begin position="144"/>
        <end position="240"/>
    </location>
</feature>
<keyword evidence="12" id="KW-1185">Reference proteome</keyword>
<keyword evidence="3" id="KW-1134">Transmembrane beta strand</keyword>
<dbReference type="InterPro" id="IPR012910">
    <property type="entry name" value="Plug_dom"/>
</dbReference>
<evidence type="ECO:0000256" key="7">
    <source>
        <dbReference type="SAM" id="SignalP"/>
    </source>
</evidence>
<keyword evidence="6" id="KW-0998">Cell outer membrane</keyword>
<dbReference type="OrthoDB" id="9768147at2"/>
<evidence type="ECO:0000256" key="5">
    <source>
        <dbReference type="ARBA" id="ARBA00023136"/>
    </source>
</evidence>
<comment type="subcellular location">
    <subcellularLocation>
        <location evidence="1">Cell outer membrane</location>
        <topology evidence="1">Multi-pass membrane protein</topology>
    </subcellularLocation>
</comment>
<dbReference type="InterPro" id="IPR008969">
    <property type="entry name" value="CarboxyPept-like_regulatory"/>
</dbReference>
<dbReference type="InterPro" id="IPR036942">
    <property type="entry name" value="Beta-barrel_TonB_sf"/>
</dbReference>
<dbReference type="GO" id="GO:0015344">
    <property type="term" value="F:siderophore uptake transmembrane transporter activity"/>
    <property type="evidence" value="ECO:0007669"/>
    <property type="project" value="TreeGrafter"/>
</dbReference>
<keyword evidence="2" id="KW-0813">Transport</keyword>
<dbReference type="InterPro" id="IPR057601">
    <property type="entry name" value="Oar-like_b-barrel"/>
</dbReference>
<dbReference type="Gene3D" id="2.170.130.10">
    <property type="entry name" value="TonB-dependent receptor, plug domain"/>
    <property type="match status" value="1"/>
</dbReference>
<accession>A0A059EAU5</accession>
<organism evidence="11 12">
    <name type="scientific">Hyphomonas atlantica</name>
    <dbReference type="NCBI Taxonomy" id="1280948"/>
    <lineage>
        <taxon>Bacteria</taxon>
        <taxon>Pseudomonadati</taxon>
        <taxon>Pseudomonadota</taxon>
        <taxon>Alphaproteobacteria</taxon>
        <taxon>Hyphomonadales</taxon>
        <taxon>Hyphomonadaceae</taxon>
        <taxon>Hyphomonas</taxon>
    </lineage>
</organism>
<feature type="chain" id="PRO_5044537706" evidence="7">
    <location>
        <begin position="27"/>
        <end position="1025"/>
    </location>
</feature>
<evidence type="ECO:0000256" key="1">
    <source>
        <dbReference type="ARBA" id="ARBA00004571"/>
    </source>
</evidence>
<dbReference type="Pfam" id="PF07715">
    <property type="entry name" value="Plug"/>
    <property type="match status" value="1"/>
</dbReference>
<gene>
    <name evidence="10" type="ORF">DD728_00545</name>
    <name evidence="11" type="ORF">HY36_01145</name>
</gene>
<keyword evidence="7" id="KW-0732">Signal</keyword>
<evidence type="ECO:0000256" key="6">
    <source>
        <dbReference type="ARBA" id="ARBA00023237"/>
    </source>
</evidence>
<dbReference type="eggNOG" id="COG4771">
    <property type="taxonomic scope" value="Bacteria"/>
</dbReference>
<feature type="signal peptide" evidence="7">
    <location>
        <begin position="1"/>
        <end position="26"/>
    </location>
</feature>
<dbReference type="Pfam" id="PF13620">
    <property type="entry name" value="CarboxypepD_reg"/>
    <property type="match status" value="1"/>
</dbReference>
<dbReference type="RefSeq" id="WP_035547138.1">
    <property type="nucleotide sequence ID" value="NZ_AWFH01000001.1"/>
</dbReference>
<evidence type="ECO:0000256" key="3">
    <source>
        <dbReference type="ARBA" id="ARBA00022452"/>
    </source>
</evidence>
<dbReference type="GO" id="GO:0044718">
    <property type="term" value="P:siderophore transmembrane transport"/>
    <property type="evidence" value="ECO:0007669"/>
    <property type="project" value="TreeGrafter"/>
</dbReference>
<evidence type="ECO:0000259" key="8">
    <source>
        <dbReference type="Pfam" id="PF07715"/>
    </source>
</evidence>
<sequence length="1025" mass="111259">MTNWTTFGRGAAVSAIALSMAGVAMAQVTTSSIRGQVTNDDGQAVAGAMVTVTDPTTGLTRTATTNQVGQYTIRSLPISNDYVVSVTSTDLQGQYLEDVGLNLGDATQVDFVLSADAEARQDTIVVTASAADLAPTATGPSASFGLETLQKAPAINRNITDVLRLDPRIYVDESRGDINAVQCGGKNSRFNSLTVDGVRMNDNFGLNSNGYPTERIPFSYDAVEQVAVELAPFDVQYGGFSACNINAVTKSGTNEIHGYLFGDYTNDGLRADTLEGDDITTGEYDEYRYGFGVGGPIIKDKLFFFAAYEKLEGVNLFDRGPIGSGAVNEVDITQAEVDEIRNIAMELYGYDPGTIPTSADNSDEKILVKLDWNISNDHRASFTYNWNDGFNIAQSDGDSDELEFSNHLYERGAELTAYAGSLYSDWTDNFSTEIRVAYSELDNRQVSVGGTDFGEITIETDDVDVYLGGDDSRQANKLYYETLSLALKGYYSAGNHNFSFGYEREALDVFNMFVQHVETEIDFDANSGATLPGVFDPAIENFRLGLADNVNYNNSPTGDPNNAAADWGYEINTLYGQDEIDLGNGVIVIAGLRYDWYTTDDAPETNPDFLADYGFTNGQTLDGEGLLQPRLGFEWDFSDNLDLRGGVGLYSGGNPNVWLSNTYSGNNVLQFGADGGAFGLEDGVTSLFDIDYGLCEDGVPTGPGYCVPQSMIDAVAAGEGSNFEINYLDPNFEIPSEWKFALGGTYYADAPALGGEYVLSGDILYTVSQDSAVWIRGDLEQTGTTTVDGRVYPTYSSVREPAFVLTNSKSDAKSLLVSGSVSKSYDFGLDWSLGYAYTDAEDVHPMTSSVAFSNYVNRAFGDPQDVSASTSDYNTKHRFTALANYERAFFGDNLTTFSAFGQAVSGRPYSVVFGGDPNSITGFTPYLEGSPFLAAGAERNGEEGSWWGKVDIKLEQEFPGFLDHKASGFIVVDNFTNLLNDEWGILREPGFPSVCAVDDFQAGDCESRQGDASRYEIRFGLRYEF</sequence>
<reference evidence="10 13" key="2">
    <citation type="journal article" date="2018" name="Nat. Biotechnol.">
        <title>A standardized bacterial taxonomy based on genome phylogeny substantially revises the tree of life.</title>
        <authorList>
            <person name="Parks D.H."/>
            <person name="Chuvochina M."/>
            <person name="Waite D.W."/>
            <person name="Rinke C."/>
            <person name="Skarshewski A."/>
            <person name="Chaumeil P.A."/>
            <person name="Hugenholtz P."/>
        </authorList>
    </citation>
    <scope>NUCLEOTIDE SEQUENCE [LARGE SCALE GENOMIC DNA]</scope>
    <source>
        <strain evidence="10">UBA10378</strain>
    </source>
</reference>
<evidence type="ECO:0000313" key="12">
    <source>
        <dbReference type="Proteomes" id="UP000024547"/>
    </source>
</evidence>
<dbReference type="Gene3D" id="2.60.40.1120">
    <property type="entry name" value="Carboxypeptidase-like, regulatory domain"/>
    <property type="match status" value="1"/>
</dbReference>
<dbReference type="SUPFAM" id="SSF49464">
    <property type="entry name" value="Carboxypeptidase regulatory domain-like"/>
    <property type="match status" value="1"/>
</dbReference>
<name>A0A059EAU5_9PROT</name>
<evidence type="ECO:0000313" key="10">
    <source>
        <dbReference type="EMBL" id="HBQ47369.1"/>
    </source>
</evidence>
<keyword evidence="5" id="KW-0472">Membrane</keyword>
<dbReference type="PANTHER" id="PTHR30069:SF46">
    <property type="entry name" value="OAR PROTEIN"/>
    <property type="match status" value="1"/>
</dbReference>
<dbReference type="Gene3D" id="2.40.170.20">
    <property type="entry name" value="TonB-dependent receptor, beta-barrel domain"/>
    <property type="match status" value="1"/>
</dbReference>
<dbReference type="AlphaFoldDB" id="A0A059EAU5"/>
<dbReference type="PATRIC" id="fig|1280948.3.peg.220"/>
<feature type="domain" description="TonB-dependent transporter Oar-like beta-barrel" evidence="9">
    <location>
        <begin position="248"/>
        <end position="312"/>
    </location>
</feature>
<protein>
    <submittedName>
        <fullName evidence="10">Cell envelope biogenesis protein OmpA</fullName>
    </submittedName>
</protein>
<dbReference type="GO" id="GO:0009279">
    <property type="term" value="C:cell outer membrane"/>
    <property type="evidence" value="ECO:0007669"/>
    <property type="project" value="UniProtKB-SubCell"/>
</dbReference>
<evidence type="ECO:0000313" key="13">
    <source>
        <dbReference type="Proteomes" id="UP000263957"/>
    </source>
</evidence>
<evidence type="ECO:0000256" key="2">
    <source>
        <dbReference type="ARBA" id="ARBA00022448"/>
    </source>
</evidence>
<dbReference type="PANTHER" id="PTHR30069">
    <property type="entry name" value="TONB-DEPENDENT OUTER MEMBRANE RECEPTOR"/>
    <property type="match status" value="1"/>
</dbReference>
<comment type="caution">
    <text evidence="11">The sequence shown here is derived from an EMBL/GenBank/DDBJ whole genome shotgun (WGS) entry which is preliminary data.</text>
</comment>
<dbReference type="EMBL" id="AWFH01000001">
    <property type="protein sequence ID" value="KCZ65009.1"/>
    <property type="molecule type" value="Genomic_DNA"/>
</dbReference>
<dbReference type="STRING" id="1280948.HY36_01145"/>
<dbReference type="GeneID" id="92499862"/>
<dbReference type="InterPro" id="IPR037066">
    <property type="entry name" value="Plug_dom_sf"/>
</dbReference>
<dbReference type="Proteomes" id="UP000024547">
    <property type="component" value="Unassembled WGS sequence"/>
</dbReference>